<evidence type="ECO:0000256" key="12">
    <source>
        <dbReference type="ARBA" id="ARBA00034000"/>
    </source>
</evidence>
<keyword evidence="9" id="KW-0133">Cell shape</keyword>
<dbReference type="Gene3D" id="2.60.410.10">
    <property type="entry name" value="D-Ala-D-Ala carboxypeptidase, C-terminal domain"/>
    <property type="match status" value="1"/>
</dbReference>
<keyword evidence="7 16" id="KW-0732">Signal</keyword>
<evidence type="ECO:0000256" key="11">
    <source>
        <dbReference type="ARBA" id="ARBA00023316"/>
    </source>
</evidence>
<evidence type="ECO:0000256" key="6">
    <source>
        <dbReference type="ARBA" id="ARBA00022670"/>
    </source>
</evidence>
<dbReference type="Gene3D" id="3.40.710.10">
    <property type="entry name" value="DD-peptidase/beta-lactamase superfamily"/>
    <property type="match status" value="1"/>
</dbReference>
<evidence type="ECO:0000256" key="5">
    <source>
        <dbReference type="ARBA" id="ARBA00022645"/>
    </source>
</evidence>
<dbReference type="PRINTS" id="PR00725">
    <property type="entry name" value="DADACBPTASE1"/>
</dbReference>
<dbReference type="Pfam" id="PF00768">
    <property type="entry name" value="Peptidase_S11"/>
    <property type="match status" value="1"/>
</dbReference>
<dbReference type="SUPFAM" id="SSF56601">
    <property type="entry name" value="beta-lactamase/transpeptidase-like"/>
    <property type="match status" value="1"/>
</dbReference>
<comment type="similarity">
    <text evidence="3 15">Belongs to the peptidase S11 family.</text>
</comment>
<dbReference type="GO" id="GO:0009002">
    <property type="term" value="F:serine-type D-Ala-D-Ala carboxypeptidase activity"/>
    <property type="evidence" value="ECO:0007669"/>
    <property type="project" value="UniProtKB-EC"/>
</dbReference>
<dbReference type="EC" id="3.4.16.4" evidence="4"/>
<keyword evidence="8 18" id="KW-0378">Hydrolase</keyword>
<evidence type="ECO:0000256" key="1">
    <source>
        <dbReference type="ARBA" id="ARBA00003217"/>
    </source>
</evidence>
<dbReference type="InterPro" id="IPR037167">
    <property type="entry name" value="Peptidase_S11_C_sf"/>
</dbReference>
<feature type="chain" id="PRO_5006064075" description="serine-type D-Ala-D-Ala carboxypeptidase" evidence="16">
    <location>
        <begin position="40"/>
        <end position="404"/>
    </location>
</feature>
<evidence type="ECO:0000256" key="2">
    <source>
        <dbReference type="ARBA" id="ARBA00004752"/>
    </source>
</evidence>
<dbReference type="Pfam" id="PF07943">
    <property type="entry name" value="PBP5_C"/>
    <property type="match status" value="1"/>
</dbReference>
<gene>
    <name evidence="18" type="primary">dacC</name>
    <name evidence="18" type="ORF">PHA8399_00104</name>
</gene>
<dbReference type="InterPro" id="IPR015956">
    <property type="entry name" value="Peniciliin-bd_prot_C_sf"/>
</dbReference>
<dbReference type="GO" id="GO:0009252">
    <property type="term" value="P:peptidoglycan biosynthetic process"/>
    <property type="evidence" value="ECO:0007669"/>
    <property type="project" value="UniProtKB-UniPathway"/>
</dbReference>
<feature type="signal peptide" evidence="16">
    <location>
        <begin position="1"/>
        <end position="39"/>
    </location>
</feature>
<sequence>MLSLIERNTIFLRHALKSSLRLVLAAGLALSLPALPAAAFDTSARAAYVLDAGTDTVLLSKNADVPLPPASMSKLMTLYVAFEALRDGRLTLDERLPVSEHAMSYGGSTMFLDTTDRVRVEDLLRGIIVLSGNDACVVIAEALSPDGTEAGFARYMTKRAEDLGMTASTFANSNGWPAAGHRMSVHDLAVLAERLIEDFPEYYPLFAETTFEFDGRAPSNIRNRNPLLRLGIGADGLKTGHTEEAGYGLVGSAKQGDRRVIFVVSGLDTERGRAEEAEAIVNWSFRQFTKKTVAKEGIAIAEAEIWRGAEQSVGLVPAKDLEILLPSLSANTIQGEVVYNGPIEAPVKKGQRLAELVLQPEELPEVRLPLVAESDVPAGGFVVRVKTAAQVLIKQFLTGPEGAL</sequence>
<dbReference type="SMART" id="SM00936">
    <property type="entry name" value="PBP5_C"/>
    <property type="match status" value="1"/>
</dbReference>
<reference evidence="18 19" key="1">
    <citation type="submission" date="2015-09" db="EMBL/GenBank/DDBJ databases">
        <authorList>
            <consortium name="Swine Surveillance"/>
        </authorList>
    </citation>
    <scope>NUCLEOTIDE SEQUENCE [LARGE SCALE GENOMIC DNA]</scope>
    <source>
        <strain evidence="18 19">CECT 8399</strain>
    </source>
</reference>
<keyword evidence="5 18" id="KW-0121">Carboxypeptidase</keyword>
<evidence type="ECO:0000256" key="8">
    <source>
        <dbReference type="ARBA" id="ARBA00022801"/>
    </source>
</evidence>
<dbReference type="InterPro" id="IPR001967">
    <property type="entry name" value="Peptidase_S11_N"/>
</dbReference>
<feature type="binding site" evidence="14">
    <location>
        <position position="238"/>
    </location>
    <ligand>
        <name>substrate</name>
    </ligand>
</feature>
<dbReference type="GO" id="GO:0071555">
    <property type="term" value="P:cell wall organization"/>
    <property type="evidence" value="ECO:0007669"/>
    <property type="project" value="UniProtKB-KW"/>
</dbReference>
<keyword evidence="6" id="KW-0645">Protease</keyword>
<evidence type="ECO:0000313" key="18">
    <source>
        <dbReference type="EMBL" id="CUH98000.1"/>
    </source>
</evidence>
<evidence type="ECO:0000256" key="4">
    <source>
        <dbReference type="ARBA" id="ARBA00012448"/>
    </source>
</evidence>
<dbReference type="InterPro" id="IPR018044">
    <property type="entry name" value="Peptidase_S11"/>
</dbReference>
<dbReference type="STRING" id="1396826.PHA8399_00104"/>
<dbReference type="GO" id="GO:0006508">
    <property type="term" value="P:proteolysis"/>
    <property type="evidence" value="ECO:0007669"/>
    <property type="project" value="UniProtKB-KW"/>
</dbReference>
<feature type="active site" description="Acyl-ester intermediate" evidence="13">
    <location>
        <position position="71"/>
    </location>
</feature>
<dbReference type="GO" id="GO:0008360">
    <property type="term" value="P:regulation of cell shape"/>
    <property type="evidence" value="ECO:0007669"/>
    <property type="project" value="UniProtKB-KW"/>
</dbReference>
<evidence type="ECO:0000256" key="3">
    <source>
        <dbReference type="ARBA" id="ARBA00007164"/>
    </source>
</evidence>
<name>A0A0P1H541_9RHOB</name>
<comment type="catalytic activity">
    <reaction evidence="12">
        <text>Preferential cleavage: (Ac)2-L-Lys-D-Ala-|-D-Ala. Also transpeptidation of peptidyl-alanyl moieties that are N-acyl substituents of D-alanine.</text>
        <dbReference type="EC" id="3.4.16.4"/>
    </reaction>
</comment>
<dbReference type="Proteomes" id="UP000051326">
    <property type="component" value="Unassembled WGS sequence"/>
</dbReference>
<evidence type="ECO:0000256" key="9">
    <source>
        <dbReference type="ARBA" id="ARBA00022960"/>
    </source>
</evidence>
<dbReference type="InterPro" id="IPR012907">
    <property type="entry name" value="Peptidase_S11_C"/>
</dbReference>
<feature type="domain" description="Peptidase S11 D-Ala-D-Ala carboxypeptidase A C-terminal" evidence="17">
    <location>
        <begin position="288"/>
        <end position="378"/>
    </location>
</feature>
<evidence type="ECO:0000256" key="13">
    <source>
        <dbReference type="PIRSR" id="PIRSR618044-1"/>
    </source>
</evidence>
<keyword evidence="11" id="KW-0961">Cell wall biogenesis/degradation</keyword>
<accession>A0A0P1H541</accession>
<evidence type="ECO:0000256" key="10">
    <source>
        <dbReference type="ARBA" id="ARBA00022984"/>
    </source>
</evidence>
<keyword evidence="10" id="KW-0573">Peptidoglycan synthesis</keyword>
<dbReference type="PANTHER" id="PTHR21581:SF6">
    <property type="entry name" value="TRAFFICKING PROTEIN PARTICLE COMPLEX SUBUNIT 12"/>
    <property type="match status" value="1"/>
</dbReference>
<evidence type="ECO:0000256" key="16">
    <source>
        <dbReference type="SAM" id="SignalP"/>
    </source>
</evidence>
<evidence type="ECO:0000256" key="15">
    <source>
        <dbReference type="RuleBase" id="RU004016"/>
    </source>
</evidence>
<dbReference type="EMBL" id="CYSR01000002">
    <property type="protein sequence ID" value="CUH98000.1"/>
    <property type="molecule type" value="Genomic_DNA"/>
</dbReference>
<dbReference type="AlphaFoldDB" id="A0A0P1H541"/>
<evidence type="ECO:0000256" key="14">
    <source>
        <dbReference type="PIRSR" id="PIRSR618044-2"/>
    </source>
</evidence>
<evidence type="ECO:0000313" key="19">
    <source>
        <dbReference type="Proteomes" id="UP000051326"/>
    </source>
</evidence>
<proteinExistence type="inferred from homology"/>
<feature type="active site" description="Proton acceptor" evidence="13">
    <location>
        <position position="74"/>
    </location>
</feature>
<evidence type="ECO:0000259" key="17">
    <source>
        <dbReference type="SMART" id="SM00936"/>
    </source>
</evidence>
<comment type="function">
    <text evidence="1">Removes C-terminal D-alanyl residues from sugar-peptide cell wall precursors.</text>
</comment>
<comment type="pathway">
    <text evidence="2">Cell wall biogenesis; peptidoglycan biosynthesis.</text>
</comment>
<evidence type="ECO:0000256" key="7">
    <source>
        <dbReference type="ARBA" id="ARBA00022729"/>
    </source>
</evidence>
<feature type="active site" evidence="13">
    <location>
        <position position="131"/>
    </location>
</feature>
<dbReference type="SUPFAM" id="SSF69189">
    <property type="entry name" value="Penicillin-binding protein associated domain"/>
    <property type="match status" value="1"/>
</dbReference>
<dbReference type="PANTHER" id="PTHR21581">
    <property type="entry name" value="D-ALANYL-D-ALANINE CARBOXYPEPTIDASE"/>
    <property type="match status" value="1"/>
</dbReference>
<protein>
    <recommendedName>
        <fullName evidence="4">serine-type D-Ala-D-Ala carboxypeptidase</fullName>
        <ecNumber evidence="4">3.4.16.4</ecNumber>
    </recommendedName>
</protein>
<dbReference type="UniPathway" id="UPA00219"/>
<dbReference type="InterPro" id="IPR012338">
    <property type="entry name" value="Beta-lactam/transpept-like"/>
</dbReference>
<organism evidence="18 19">
    <name type="scientific">Leisingera aquaemixtae</name>
    <dbReference type="NCBI Taxonomy" id="1396826"/>
    <lineage>
        <taxon>Bacteria</taxon>
        <taxon>Pseudomonadati</taxon>
        <taxon>Pseudomonadota</taxon>
        <taxon>Alphaproteobacteria</taxon>
        <taxon>Rhodobacterales</taxon>
        <taxon>Roseobacteraceae</taxon>
        <taxon>Leisingera</taxon>
    </lineage>
</organism>